<feature type="transmembrane region" description="Helical" evidence="7">
    <location>
        <begin position="184"/>
        <end position="207"/>
    </location>
</feature>
<comment type="subcellular location">
    <subcellularLocation>
        <location evidence="1">Membrane</location>
        <topology evidence="1">Multi-pass membrane protein</topology>
    </subcellularLocation>
</comment>
<dbReference type="Pfam" id="PF06105">
    <property type="entry name" value="Aph-1"/>
    <property type="match status" value="1"/>
</dbReference>
<evidence type="ECO:0000256" key="3">
    <source>
        <dbReference type="ARBA" id="ARBA00022692"/>
    </source>
</evidence>
<comment type="caution">
    <text evidence="8">The sequence shown here is derived from an EMBL/GenBank/DDBJ whole genome shotgun (WGS) entry which is preliminary data.</text>
</comment>
<evidence type="ECO:0000256" key="6">
    <source>
        <dbReference type="ARBA" id="ARBA00023136"/>
    </source>
</evidence>
<sequence length="312" mass="34621">MTVAAGIGYALIALGPALSIFVSVIAKKPFLVLTLLSSTLFWLVSLILLSAAWRAFLPIKSSALWAYVIVIVTSVSFQEGVRLVFWKLYKKLEEMLNAFADRTSKPRLFLTDKMQIGLGPKWMRKVEGCIRALPGSDVLYGLNTVRSVQGLLHRHLDALLNRQEFPHHGRMWAKKLVHETKIRLLFCAAGGLGHGVAHAVFFCLSLLTPAFGGATYYVERCSHMPFFLISAVISLAFLLIHTFSMVIAFNGYAESRKSDQFFVPVIHMVAAIMTLINLAPGGCAIGVPLLCISAAVTLQYCWMMVCRRLREN</sequence>
<dbReference type="AlphaFoldDB" id="A0AAV7GBM5"/>
<evidence type="ECO:0000313" key="8">
    <source>
        <dbReference type="EMBL" id="KAH0453550.1"/>
    </source>
</evidence>
<keyword evidence="6 7" id="KW-0472">Membrane</keyword>
<dbReference type="GO" id="GO:0016020">
    <property type="term" value="C:membrane"/>
    <property type="evidence" value="ECO:0007669"/>
    <property type="project" value="UniProtKB-SubCell"/>
</dbReference>
<accession>A0AAV7GBM5</accession>
<feature type="transmembrane region" description="Helical" evidence="7">
    <location>
        <begin position="30"/>
        <end position="52"/>
    </location>
</feature>
<reference evidence="8 9" key="1">
    <citation type="journal article" date="2021" name="Hortic Res">
        <title>Chromosome-scale assembly of the Dendrobium chrysotoxum genome enhances the understanding of orchid evolution.</title>
        <authorList>
            <person name="Zhang Y."/>
            <person name="Zhang G.Q."/>
            <person name="Zhang D."/>
            <person name="Liu X.D."/>
            <person name="Xu X.Y."/>
            <person name="Sun W.H."/>
            <person name="Yu X."/>
            <person name="Zhu X."/>
            <person name="Wang Z.W."/>
            <person name="Zhao X."/>
            <person name="Zhong W.Y."/>
            <person name="Chen H."/>
            <person name="Yin W.L."/>
            <person name="Huang T."/>
            <person name="Niu S.C."/>
            <person name="Liu Z.J."/>
        </authorList>
    </citation>
    <scope>NUCLEOTIDE SEQUENCE [LARGE SCALE GENOMIC DNA]</scope>
    <source>
        <strain evidence="8">Lindl</strain>
    </source>
</reference>
<keyword evidence="4" id="KW-0914">Notch signaling pathway</keyword>
<feature type="transmembrane region" description="Helical" evidence="7">
    <location>
        <begin position="64"/>
        <end position="85"/>
    </location>
</feature>
<protein>
    <recommendedName>
        <fullName evidence="10">Gamma-secretase subunit APH1-like</fullName>
    </recommendedName>
</protein>
<keyword evidence="3 7" id="KW-0812">Transmembrane</keyword>
<organism evidence="8 9">
    <name type="scientific">Dendrobium chrysotoxum</name>
    <name type="common">Orchid</name>
    <dbReference type="NCBI Taxonomy" id="161865"/>
    <lineage>
        <taxon>Eukaryota</taxon>
        <taxon>Viridiplantae</taxon>
        <taxon>Streptophyta</taxon>
        <taxon>Embryophyta</taxon>
        <taxon>Tracheophyta</taxon>
        <taxon>Spermatophyta</taxon>
        <taxon>Magnoliopsida</taxon>
        <taxon>Liliopsida</taxon>
        <taxon>Asparagales</taxon>
        <taxon>Orchidaceae</taxon>
        <taxon>Epidendroideae</taxon>
        <taxon>Malaxideae</taxon>
        <taxon>Dendrobiinae</taxon>
        <taxon>Dendrobium</taxon>
    </lineage>
</organism>
<gene>
    <name evidence="8" type="ORF">IEQ34_017874</name>
</gene>
<feature type="transmembrane region" description="Helical" evidence="7">
    <location>
        <begin position="261"/>
        <end position="279"/>
    </location>
</feature>
<feature type="transmembrane region" description="Helical" evidence="7">
    <location>
        <begin position="6"/>
        <end position="25"/>
    </location>
</feature>
<evidence type="ECO:0000256" key="5">
    <source>
        <dbReference type="ARBA" id="ARBA00022989"/>
    </source>
</evidence>
<dbReference type="InterPro" id="IPR009294">
    <property type="entry name" value="Aph-1"/>
</dbReference>
<proteinExistence type="inferred from homology"/>
<dbReference type="GO" id="GO:0016485">
    <property type="term" value="P:protein processing"/>
    <property type="evidence" value="ECO:0007669"/>
    <property type="project" value="InterPro"/>
</dbReference>
<keyword evidence="9" id="KW-1185">Reference proteome</keyword>
<evidence type="ECO:0008006" key="10">
    <source>
        <dbReference type="Google" id="ProtNLM"/>
    </source>
</evidence>
<evidence type="ECO:0000256" key="4">
    <source>
        <dbReference type="ARBA" id="ARBA00022976"/>
    </source>
</evidence>
<comment type="similarity">
    <text evidence="2">Belongs to the APH-1 family.</text>
</comment>
<evidence type="ECO:0000256" key="1">
    <source>
        <dbReference type="ARBA" id="ARBA00004141"/>
    </source>
</evidence>
<dbReference type="GO" id="GO:0007219">
    <property type="term" value="P:Notch signaling pathway"/>
    <property type="evidence" value="ECO:0007669"/>
    <property type="project" value="UniProtKB-KW"/>
</dbReference>
<keyword evidence="5 7" id="KW-1133">Transmembrane helix</keyword>
<dbReference type="EMBL" id="JAGFBR010000016">
    <property type="protein sequence ID" value="KAH0453550.1"/>
    <property type="molecule type" value="Genomic_DNA"/>
</dbReference>
<name>A0AAV7GBM5_DENCH</name>
<feature type="transmembrane region" description="Helical" evidence="7">
    <location>
        <begin position="227"/>
        <end position="249"/>
    </location>
</feature>
<feature type="transmembrane region" description="Helical" evidence="7">
    <location>
        <begin position="285"/>
        <end position="305"/>
    </location>
</feature>
<evidence type="ECO:0000256" key="7">
    <source>
        <dbReference type="SAM" id="Phobius"/>
    </source>
</evidence>
<evidence type="ECO:0000313" key="9">
    <source>
        <dbReference type="Proteomes" id="UP000775213"/>
    </source>
</evidence>
<evidence type="ECO:0000256" key="2">
    <source>
        <dbReference type="ARBA" id="ARBA00005577"/>
    </source>
</evidence>
<dbReference type="PANTHER" id="PTHR12889">
    <property type="entry name" value="GAMMA-SECRETASE SUBUNIT APH-1"/>
    <property type="match status" value="1"/>
</dbReference>
<dbReference type="Proteomes" id="UP000775213">
    <property type="component" value="Unassembled WGS sequence"/>
</dbReference>